<dbReference type="GO" id="GO:0000976">
    <property type="term" value="F:transcription cis-regulatory region binding"/>
    <property type="evidence" value="ECO:0007669"/>
    <property type="project" value="TreeGrafter"/>
</dbReference>
<evidence type="ECO:0000256" key="2">
    <source>
        <dbReference type="ARBA" id="ARBA00023015"/>
    </source>
</evidence>
<dbReference type="AlphaFoldDB" id="A0A937K317"/>
<dbReference type="InterPro" id="IPR036390">
    <property type="entry name" value="WH_DNA-bd_sf"/>
</dbReference>
<dbReference type="SUPFAM" id="SSF53850">
    <property type="entry name" value="Periplasmic binding protein-like II"/>
    <property type="match status" value="1"/>
</dbReference>
<dbReference type="Gene3D" id="1.10.10.10">
    <property type="entry name" value="Winged helix-like DNA-binding domain superfamily/Winged helix DNA-binding domain"/>
    <property type="match status" value="1"/>
</dbReference>
<comment type="similarity">
    <text evidence="1">Belongs to the LysR transcriptional regulatory family.</text>
</comment>
<dbReference type="Pfam" id="PF00126">
    <property type="entry name" value="HTH_1"/>
    <property type="match status" value="1"/>
</dbReference>
<dbReference type="EMBL" id="JAESIY010000020">
    <property type="protein sequence ID" value="MBL3658945.1"/>
    <property type="molecule type" value="Genomic_DNA"/>
</dbReference>
<evidence type="ECO:0000259" key="5">
    <source>
        <dbReference type="PROSITE" id="PS50931"/>
    </source>
</evidence>
<keyword evidence="2" id="KW-0805">Transcription regulation</keyword>
<accession>A0A937K317</accession>
<evidence type="ECO:0000313" key="7">
    <source>
        <dbReference type="Proteomes" id="UP000659388"/>
    </source>
</evidence>
<dbReference type="SUPFAM" id="SSF46785">
    <property type="entry name" value="Winged helix' DNA-binding domain"/>
    <property type="match status" value="1"/>
</dbReference>
<dbReference type="InterPro" id="IPR036388">
    <property type="entry name" value="WH-like_DNA-bd_sf"/>
</dbReference>
<evidence type="ECO:0000313" key="6">
    <source>
        <dbReference type="EMBL" id="MBL3658945.1"/>
    </source>
</evidence>
<dbReference type="FunFam" id="1.10.10.10:FF:000001">
    <property type="entry name" value="LysR family transcriptional regulator"/>
    <property type="match status" value="1"/>
</dbReference>
<dbReference type="GO" id="GO:0003700">
    <property type="term" value="F:DNA-binding transcription factor activity"/>
    <property type="evidence" value="ECO:0007669"/>
    <property type="project" value="InterPro"/>
</dbReference>
<dbReference type="PANTHER" id="PTHR30126:SF40">
    <property type="entry name" value="HTH-TYPE TRANSCRIPTIONAL REGULATOR GLTR"/>
    <property type="match status" value="1"/>
</dbReference>
<evidence type="ECO:0000256" key="1">
    <source>
        <dbReference type="ARBA" id="ARBA00009437"/>
    </source>
</evidence>
<dbReference type="PRINTS" id="PR00039">
    <property type="entry name" value="HTHLYSR"/>
</dbReference>
<protein>
    <submittedName>
        <fullName evidence="6">LysR family transcriptional regulator</fullName>
    </submittedName>
</protein>
<evidence type="ECO:0000256" key="3">
    <source>
        <dbReference type="ARBA" id="ARBA00023125"/>
    </source>
</evidence>
<dbReference type="Proteomes" id="UP000659388">
    <property type="component" value="Unassembled WGS sequence"/>
</dbReference>
<feature type="domain" description="HTH lysR-type" evidence="5">
    <location>
        <begin position="2"/>
        <end position="59"/>
    </location>
</feature>
<dbReference type="Pfam" id="PF03466">
    <property type="entry name" value="LysR_substrate"/>
    <property type="match status" value="1"/>
</dbReference>
<sequence length="294" mass="34222">MIDLEWLRTFISIYENANLTEAAKQLNMTQPGVSKHLQALENHIGKTLFDRTTRSLKATEYGKFLYSQVNVPMHQLLKVELYSGKRSKKNRTAISIGCTSDFFNTFLVDKIYDFDMYIVTQFATEEELAEALEQEKVQLLVGVKKNERYDHIFQPMMQEELVLVCSSSIDIPEGSEKDHKKLISWLQQQVWFAYDNLQTDLLKIWEANFNDHPKVVTRYILPSYIQIVKALTKTEGVSIVPRQFCKNGLEDHDIKIPFESLETVQRSLFYAYKLKNTHSQSIEEFIKKMETAGK</sequence>
<evidence type="ECO:0000256" key="4">
    <source>
        <dbReference type="ARBA" id="ARBA00023163"/>
    </source>
</evidence>
<proteinExistence type="inferred from homology"/>
<keyword evidence="7" id="KW-1185">Reference proteome</keyword>
<organism evidence="6 7">
    <name type="scientific">Fulvivirga sediminis</name>
    <dbReference type="NCBI Taxonomy" id="2803949"/>
    <lineage>
        <taxon>Bacteria</taxon>
        <taxon>Pseudomonadati</taxon>
        <taxon>Bacteroidota</taxon>
        <taxon>Cytophagia</taxon>
        <taxon>Cytophagales</taxon>
        <taxon>Fulvivirgaceae</taxon>
        <taxon>Fulvivirga</taxon>
    </lineage>
</organism>
<keyword evidence="3" id="KW-0238">DNA-binding</keyword>
<gene>
    <name evidence="6" type="ORF">JL102_22555</name>
</gene>
<reference evidence="6" key="1">
    <citation type="submission" date="2021-01" db="EMBL/GenBank/DDBJ databases">
        <title>Fulvivirga kasyanovii gen. nov., sp nov., a novel member of the phylum Bacteroidetes isolated from seawater in a mussel farm.</title>
        <authorList>
            <person name="Zhao L.-H."/>
            <person name="Wang Z.-J."/>
        </authorList>
    </citation>
    <scope>NUCLEOTIDE SEQUENCE</scope>
    <source>
        <strain evidence="6">2943</strain>
    </source>
</reference>
<dbReference type="InterPro" id="IPR005119">
    <property type="entry name" value="LysR_subst-bd"/>
</dbReference>
<keyword evidence="4" id="KW-0804">Transcription</keyword>
<dbReference type="RefSeq" id="WP_202246739.1">
    <property type="nucleotide sequence ID" value="NZ_JAESIY010000020.1"/>
</dbReference>
<name>A0A937K317_9BACT</name>
<dbReference type="PANTHER" id="PTHR30126">
    <property type="entry name" value="HTH-TYPE TRANSCRIPTIONAL REGULATOR"/>
    <property type="match status" value="1"/>
</dbReference>
<dbReference type="InterPro" id="IPR000847">
    <property type="entry name" value="LysR_HTH_N"/>
</dbReference>
<comment type="caution">
    <text evidence="6">The sequence shown here is derived from an EMBL/GenBank/DDBJ whole genome shotgun (WGS) entry which is preliminary data.</text>
</comment>
<dbReference type="PROSITE" id="PS50931">
    <property type="entry name" value="HTH_LYSR"/>
    <property type="match status" value="1"/>
</dbReference>